<gene>
    <name evidence="1" type="ORF">H6G74_13870</name>
</gene>
<dbReference type="Proteomes" id="UP000603457">
    <property type="component" value="Unassembled WGS sequence"/>
</dbReference>
<keyword evidence="2" id="KW-1185">Reference proteome</keyword>
<reference evidence="1 2" key="1">
    <citation type="journal article" date="2020" name="ISME J.">
        <title>Comparative genomics reveals insights into cyanobacterial evolution and habitat adaptation.</title>
        <authorList>
            <person name="Chen M.Y."/>
            <person name="Teng W.K."/>
            <person name="Zhao L."/>
            <person name="Hu C.X."/>
            <person name="Zhou Y.K."/>
            <person name="Han B.P."/>
            <person name="Song L.R."/>
            <person name="Shu W.S."/>
        </authorList>
    </citation>
    <scope>NUCLEOTIDE SEQUENCE [LARGE SCALE GENOMIC DNA]</scope>
    <source>
        <strain evidence="1 2">FACHB-130</strain>
    </source>
</reference>
<comment type="caution">
    <text evidence="1">The sequence shown here is derived from an EMBL/GenBank/DDBJ whole genome shotgun (WGS) entry which is preliminary data.</text>
</comment>
<proteinExistence type="predicted"/>
<organism evidence="1 2">
    <name type="scientific">Nostoc spongiaeforme FACHB-130</name>
    <dbReference type="NCBI Taxonomy" id="1357510"/>
    <lineage>
        <taxon>Bacteria</taxon>
        <taxon>Bacillati</taxon>
        <taxon>Cyanobacteriota</taxon>
        <taxon>Cyanophyceae</taxon>
        <taxon>Nostocales</taxon>
        <taxon>Nostocaceae</taxon>
        <taxon>Nostoc</taxon>
    </lineage>
</organism>
<evidence type="ECO:0000313" key="2">
    <source>
        <dbReference type="Proteomes" id="UP000603457"/>
    </source>
</evidence>
<protein>
    <recommendedName>
        <fullName evidence="3">Heterocycloanthracin/sonorensin family bacteriocin</fullName>
    </recommendedName>
</protein>
<dbReference type="EMBL" id="JACJTB010000015">
    <property type="protein sequence ID" value="MBD2595410.1"/>
    <property type="molecule type" value="Genomic_DNA"/>
</dbReference>
<accession>A0ABR8FVC6</accession>
<dbReference type="RefSeq" id="WP_190968209.1">
    <property type="nucleotide sequence ID" value="NZ_JACJTB010000015.1"/>
</dbReference>
<sequence length="122" mass="12652">MLAEKTLTQQTIDMRLEDKADKLEQLLLSDEEIAALEKLAMPGMLDSETQQRWFANCGGCGGCGGCRGCLGCVGCGGCGCRGCGCRGCGCRGCGCRGCGCRVSEAGSISCVPDDIDELGFGY</sequence>
<evidence type="ECO:0000313" key="1">
    <source>
        <dbReference type="EMBL" id="MBD2595410.1"/>
    </source>
</evidence>
<evidence type="ECO:0008006" key="3">
    <source>
        <dbReference type="Google" id="ProtNLM"/>
    </source>
</evidence>
<name>A0ABR8FVC6_9NOSO</name>